<dbReference type="PANTHER" id="PTHR43795:SF39">
    <property type="entry name" value="AMINOTRANSFERASE CLASS I_CLASSII DOMAIN-CONTAINING PROTEIN"/>
    <property type="match status" value="1"/>
</dbReference>
<dbReference type="InterPro" id="IPR015424">
    <property type="entry name" value="PyrdxlP-dep_Trfase"/>
</dbReference>
<feature type="domain" description="Aminotransferase class I/classII large" evidence="3">
    <location>
        <begin position="93"/>
        <end position="473"/>
    </location>
</feature>
<evidence type="ECO:0000313" key="4">
    <source>
        <dbReference type="EMBL" id="CDR49437.1"/>
    </source>
</evidence>
<comment type="similarity">
    <text evidence="1">Belongs to the class-I pyridoxal-phosphate-dependent aminotransferase family.</text>
</comment>
<protein>
    <submittedName>
        <fullName evidence="4">RHTO0S26e01750g1_1</fullName>
    </submittedName>
</protein>
<evidence type="ECO:0000259" key="3">
    <source>
        <dbReference type="Pfam" id="PF00155"/>
    </source>
</evidence>
<evidence type="ECO:0000256" key="1">
    <source>
        <dbReference type="ARBA" id="ARBA00007441"/>
    </source>
</evidence>
<organism evidence="4">
    <name type="scientific">Rhodotorula toruloides</name>
    <name type="common">Yeast</name>
    <name type="synonym">Rhodosporidium toruloides</name>
    <dbReference type="NCBI Taxonomy" id="5286"/>
    <lineage>
        <taxon>Eukaryota</taxon>
        <taxon>Fungi</taxon>
        <taxon>Dikarya</taxon>
        <taxon>Basidiomycota</taxon>
        <taxon>Pucciniomycotina</taxon>
        <taxon>Microbotryomycetes</taxon>
        <taxon>Sporidiobolales</taxon>
        <taxon>Sporidiobolaceae</taxon>
        <taxon>Rhodotorula</taxon>
    </lineage>
</organism>
<dbReference type="InterPro" id="IPR004839">
    <property type="entry name" value="Aminotransferase_I/II_large"/>
</dbReference>
<accession>A0A061BJ60</accession>
<dbReference type="Pfam" id="PF00155">
    <property type="entry name" value="Aminotran_1_2"/>
    <property type="match status" value="1"/>
</dbReference>
<dbReference type="GO" id="GO:0006520">
    <property type="term" value="P:amino acid metabolic process"/>
    <property type="evidence" value="ECO:0007669"/>
    <property type="project" value="TreeGrafter"/>
</dbReference>
<sequence>MQRRDPAHLSRRAQLKLDEAASSPLVSARARTTANQARLVFASSLSRTRGLTGSFLCCQWSEDNTGGIVNAGLAENSLMHDWLTTLWERKGSLKIERTDLTYGTSILGSHRLLRALAAYYSTYFKPASPGEPQHIATSNGLSSMIEHLAAVISDAEDAWLLPTPWYYSFVRDLGAVSQVRIASVAIPTGQNGTLAEVEAMDAEMERRRRSGVQQKVTAILVTNPHNPLGFCYPRHVLVAYAKLAEKWGLYLVSDEIYANSVFGGVDFVSILSIDVLREASCNPSRIVALYGMSKDFGANGFRAGSLVCQHNDRIMSALAAGAMPMRMGSPTDILWSALLTSPDLATYLDKNRQKLLRAYTYVTAWLDVHGIPYTPANAGHFVLVDFRAFVGQTARGSDAAGFRGNSGNQKRMAEEREGNSMCRYRDELDFLNLLVNGGVYLSSGMSYACPEPGFFRITFSIPRKELEVALERIELVCGLANKAAALSKVYPQ</sequence>
<evidence type="ECO:0000256" key="2">
    <source>
        <dbReference type="ARBA" id="ARBA00022898"/>
    </source>
</evidence>
<dbReference type="InterPro" id="IPR015422">
    <property type="entry name" value="PyrdxlP-dep_Trfase_small"/>
</dbReference>
<dbReference type="InterPro" id="IPR050478">
    <property type="entry name" value="Ethylene_sulfur-biosynth"/>
</dbReference>
<dbReference type="PRINTS" id="PR00753">
    <property type="entry name" value="ACCSYNTHASE"/>
</dbReference>
<dbReference type="InterPro" id="IPR004838">
    <property type="entry name" value="NHTrfase_class1_PyrdxlP-BS"/>
</dbReference>
<keyword evidence="2" id="KW-0663">Pyridoxal phosphate</keyword>
<dbReference type="CDD" id="cd00609">
    <property type="entry name" value="AAT_like"/>
    <property type="match status" value="1"/>
</dbReference>
<dbReference type="Gene3D" id="3.90.1150.10">
    <property type="entry name" value="Aspartate Aminotransferase, domain 1"/>
    <property type="match status" value="1"/>
</dbReference>
<dbReference type="AlphaFoldDB" id="A0A061BJ60"/>
<dbReference type="InterPro" id="IPR015421">
    <property type="entry name" value="PyrdxlP-dep_Trfase_major"/>
</dbReference>
<dbReference type="SUPFAM" id="SSF53383">
    <property type="entry name" value="PLP-dependent transferases"/>
    <property type="match status" value="1"/>
</dbReference>
<dbReference type="OrthoDB" id="7042322at2759"/>
<name>A0A061BJ60_RHOTO</name>
<dbReference type="Gene3D" id="3.40.640.10">
    <property type="entry name" value="Type I PLP-dependent aspartate aminotransferase-like (Major domain)"/>
    <property type="match status" value="1"/>
</dbReference>
<dbReference type="PROSITE" id="PS00105">
    <property type="entry name" value="AA_TRANSFER_CLASS_1"/>
    <property type="match status" value="1"/>
</dbReference>
<reference evidence="4" key="1">
    <citation type="journal article" date="2014" name="Genome Announc.">
        <title>Draft genome sequence of Rhodosporidium toruloides CECT1137, an oleaginous yeast of biotechnological interest.</title>
        <authorList>
            <person name="Morin N."/>
            <person name="Calcas X."/>
            <person name="Devillers H."/>
            <person name="Durrens P."/>
            <person name="Sherman D.J."/>
            <person name="Nicaud J.-M."/>
            <person name="Neuveglise C."/>
        </authorList>
    </citation>
    <scope>NUCLEOTIDE SEQUENCE</scope>
    <source>
        <strain evidence="4">CECT1137</strain>
    </source>
</reference>
<gene>
    <name evidence="4" type="ORF">RHTO0S_26e01750g</name>
</gene>
<dbReference type="EMBL" id="LK052961">
    <property type="protein sequence ID" value="CDR49437.1"/>
    <property type="molecule type" value="Genomic_DNA"/>
</dbReference>
<proteinExistence type="inferred from homology"/>
<dbReference type="GO" id="GO:0030170">
    <property type="term" value="F:pyridoxal phosphate binding"/>
    <property type="evidence" value="ECO:0007669"/>
    <property type="project" value="InterPro"/>
</dbReference>
<dbReference type="GO" id="GO:0008483">
    <property type="term" value="F:transaminase activity"/>
    <property type="evidence" value="ECO:0007669"/>
    <property type="project" value="TreeGrafter"/>
</dbReference>
<dbReference type="PANTHER" id="PTHR43795">
    <property type="entry name" value="BIFUNCTIONAL ASPARTATE AMINOTRANSFERASE AND GLUTAMATE/ASPARTATE-PREPHENATE AMINOTRANSFERASE-RELATED"/>
    <property type="match status" value="1"/>
</dbReference>